<dbReference type="AlphaFoldDB" id="A0A0C9WID4"/>
<dbReference type="HOGENOM" id="CLU_052398_2_2_1"/>
<name>A0A0C9WID4_9AGAR</name>
<sequence>MEAAKLDRTITQDAFTFAKVDDTLLLKPMASHKSSNKVIPDEDLTWRQMSIAKACLLHHMAQTGWPEPHIIALAEFYLNLESHPVRLQVNGDTVLLSYQAQVRREWHEALRDTNDEPVFDISVIKRSLPSPMSSGGF</sequence>
<dbReference type="Proteomes" id="UP000054477">
    <property type="component" value="Unassembled WGS sequence"/>
</dbReference>
<dbReference type="STRING" id="1095629.A0A0C9WID4"/>
<protein>
    <submittedName>
        <fullName evidence="1">Uncharacterized protein</fullName>
    </submittedName>
</protein>
<gene>
    <name evidence="1" type="ORF">K443DRAFT_13367</name>
</gene>
<evidence type="ECO:0000313" key="1">
    <source>
        <dbReference type="EMBL" id="KIJ92749.1"/>
    </source>
</evidence>
<accession>A0A0C9WID4</accession>
<keyword evidence="2" id="KW-1185">Reference proteome</keyword>
<reference evidence="1 2" key="1">
    <citation type="submission" date="2014-04" db="EMBL/GenBank/DDBJ databases">
        <authorList>
            <consortium name="DOE Joint Genome Institute"/>
            <person name="Kuo A."/>
            <person name="Kohler A."/>
            <person name="Nagy L.G."/>
            <person name="Floudas D."/>
            <person name="Copeland A."/>
            <person name="Barry K.W."/>
            <person name="Cichocki N."/>
            <person name="Veneault-Fourrey C."/>
            <person name="LaButti K."/>
            <person name="Lindquist E.A."/>
            <person name="Lipzen A."/>
            <person name="Lundell T."/>
            <person name="Morin E."/>
            <person name="Murat C."/>
            <person name="Sun H."/>
            <person name="Tunlid A."/>
            <person name="Henrissat B."/>
            <person name="Grigoriev I.V."/>
            <person name="Hibbett D.S."/>
            <person name="Martin F."/>
            <person name="Nordberg H.P."/>
            <person name="Cantor M.N."/>
            <person name="Hua S.X."/>
        </authorList>
    </citation>
    <scope>NUCLEOTIDE SEQUENCE [LARGE SCALE GENOMIC DNA]</scope>
    <source>
        <strain evidence="1 2">LaAM-08-1</strain>
    </source>
</reference>
<evidence type="ECO:0000313" key="2">
    <source>
        <dbReference type="Proteomes" id="UP000054477"/>
    </source>
</evidence>
<reference evidence="2" key="2">
    <citation type="submission" date="2015-01" db="EMBL/GenBank/DDBJ databases">
        <title>Evolutionary Origins and Diversification of the Mycorrhizal Mutualists.</title>
        <authorList>
            <consortium name="DOE Joint Genome Institute"/>
            <consortium name="Mycorrhizal Genomics Consortium"/>
            <person name="Kohler A."/>
            <person name="Kuo A."/>
            <person name="Nagy L.G."/>
            <person name="Floudas D."/>
            <person name="Copeland A."/>
            <person name="Barry K.W."/>
            <person name="Cichocki N."/>
            <person name="Veneault-Fourrey C."/>
            <person name="LaButti K."/>
            <person name="Lindquist E.A."/>
            <person name="Lipzen A."/>
            <person name="Lundell T."/>
            <person name="Morin E."/>
            <person name="Murat C."/>
            <person name="Riley R."/>
            <person name="Ohm R."/>
            <person name="Sun H."/>
            <person name="Tunlid A."/>
            <person name="Henrissat B."/>
            <person name="Grigoriev I.V."/>
            <person name="Hibbett D.S."/>
            <person name="Martin F."/>
        </authorList>
    </citation>
    <scope>NUCLEOTIDE SEQUENCE [LARGE SCALE GENOMIC DNA]</scope>
    <source>
        <strain evidence="2">LaAM-08-1</strain>
    </source>
</reference>
<dbReference type="EMBL" id="KN838887">
    <property type="protein sequence ID" value="KIJ92749.1"/>
    <property type="molecule type" value="Genomic_DNA"/>
</dbReference>
<proteinExistence type="predicted"/>
<organism evidence="1 2">
    <name type="scientific">Laccaria amethystina LaAM-08-1</name>
    <dbReference type="NCBI Taxonomy" id="1095629"/>
    <lineage>
        <taxon>Eukaryota</taxon>
        <taxon>Fungi</taxon>
        <taxon>Dikarya</taxon>
        <taxon>Basidiomycota</taxon>
        <taxon>Agaricomycotina</taxon>
        <taxon>Agaricomycetes</taxon>
        <taxon>Agaricomycetidae</taxon>
        <taxon>Agaricales</taxon>
        <taxon>Agaricineae</taxon>
        <taxon>Hydnangiaceae</taxon>
        <taxon>Laccaria</taxon>
    </lineage>
</organism>
<dbReference type="OrthoDB" id="2688210at2759"/>